<protein>
    <submittedName>
        <fullName evidence="2">DUF2303 family protein</fullName>
    </submittedName>
</protein>
<gene>
    <name evidence="2" type="ORF">E1A34_28175</name>
    <name evidence="1" type="ORF">EVG73_27485</name>
</gene>
<sequence length="275" mass="31106">MSKLDNTAIQEIVNLSTAAFYPDPIKHTDCPAVLVPSGVKTYDLEHLMANRYRFRGDMNTTCIDDFVQYSKGYAGEGVRCFIDADEMSATTVFNIGTLDKPGHADNCAHLQLKKTSPFRSLLEVNGTKYRQKSMAEWIEDWSDFLTAYNAEGQAMNIKQAVSAVRKITIEAKRNADYEDQDMSASRSVMESVEAKSKDKEVMPSYFEFECIPYEGLANRKFRLRFSILTSDEPVLVVRIIQLETAEESMAKEFRDLLVGKFDGQQIETFIGNFSA</sequence>
<dbReference type="InterPro" id="IPR019276">
    <property type="entry name" value="DUF2303"/>
</dbReference>
<proteinExistence type="predicted"/>
<accession>A0A5Y0S061</accession>
<dbReference type="EMBL" id="AAHYLK010000078">
    <property type="protein sequence ID" value="ECB7109845.1"/>
    <property type="molecule type" value="Genomic_DNA"/>
</dbReference>
<dbReference type="Pfam" id="PF10065">
    <property type="entry name" value="DUF2303"/>
    <property type="match status" value="1"/>
</dbReference>
<dbReference type="EMBL" id="AAHWTY010000179">
    <property type="protein sequence ID" value="ECB1916038.1"/>
    <property type="molecule type" value="Genomic_DNA"/>
</dbReference>
<organism evidence="2">
    <name type="scientific">Salmonella newport</name>
    <dbReference type="NCBI Taxonomy" id="108619"/>
    <lineage>
        <taxon>Bacteria</taxon>
        <taxon>Pseudomonadati</taxon>
        <taxon>Pseudomonadota</taxon>
        <taxon>Gammaproteobacteria</taxon>
        <taxon>Enterobacterales</taxon>
        <taxon>Enterobacteriaceae</taxon>
        <taxon>Salmonella</taxon>
    </lineage>
</organism>
<dbReference type="Proteomes" id="UP000839827">
    <property type="component" value="Unassembled WGS sequence"/>
</dbReference>
<evidence type="ECO:0000313" key="1">
    <source>
        <dbReference type="EMBL" id="ECB1916038.1"/>
    </source>
</evidence>
<comment type="caution">
    <text evidence="2">The sequence shown here is derived from an EMBL/GenBank/DDBJ whole genome shotgun (WGS) entry which is preliminary data.</text>
</comment>
<dbReference type="AlphaFoldDB" id="A0A5Y0S061"/>
<reference evidence="2" key="1">
    <citation type="submission" date="2019-03" db="EMBL/GenBank/DDBJ databases">
        <authorList>
            <person name="Ashton P.M."/>
            <person name="Dallman T."/>
            <person name="Nair S."/>
            <person name="De Pinna E."/>
            <person name="Peters T."/>
            <person name="Grant K."/>
        </authorList>
    </citation>
    <scope>NUCLEOTIDE SEQUENCE [LARGE SCALE GENOMIC DNA]</scope>
    <source>
        <strain evidence="2">271153</strain>
        <strain evidence="1">500372</strain>
    </source>
</reference>
<evidence type="ECO:0000313" key="2">
    <source>
        <dbReference type="EMBL" id="ECB7109845.1"/>
    </source>
</evidence>
<name>A0A5Y0S061_SALNE</name>